<accession>A0A843URG5</accession>
<protein>
    <submittedName>
        <fullName evidence="1">Uncharacterized protein</fullName>
    </submittedName>
</protein>
<gene>
    <name evidence="1" type="ORF">Taro_018606</name>
</gene>
<comment type="caution">
    <text evidence="1">The sequence shown here is derived from an EMBL/GenBank/DDBJ whole genome shotgun (WGS) entry which is preliminary data.</text>
</comment>
<dbReference type="Proteomes" id="UP000652761">
    <property type="component" value="Unassembled WGS sequence"/>
</dbReference>
<proteinExistence type="predicted"/>
<dbReference type="PANTHER" id="PTHR48475:SF1">
    <property type="entry name" value="RNASE H TYPE-1 DOMAIN-CONTAINING PROTEIN"/>
    <property type="match status" value="1"/>
</dbReference>
<dbReference type="OrthoDB" id="1640877at2759"/>
<name>A0A843URG5_COLES</name>
<dbReference type="EMBL" id="NMUH01000870">
    <property type="protein sequence ID" value="MQL86078.1"/>
    <property type="molecule type" value="Genomic_DNA"/>
</dbReference>
<dbReference type="AlphaFoldDB" id="A0A843URG5"/>
<reference evidence="1" key="1">
    <citation type="submission" date="2017-07" db="EMBL/GenBank/DDBJ databases">
        <title>Taro Niue Genome Assembly and Annotation.</title>
        <authorList>
            <person name="Atibalentja N."/>
            <person name="Keating K."/>
            <person name="Fields C.J."/>
        </authorList>
    </citation>
    <scope>NUCLEOTIDE SEQUENCE</scope>
    <source>
        <strain evidence="1">Niue_2</strain>
        <tissue evidence="1">Leaf</tissue>
    </source>
</reference>
<feature type="non-terminal residue" evidence="1">
    <location>
        <position position="178"/>
    </location>
</feature>
<sequence>FRKLIYIHTPRSQNILANALASLASFLSFPLSRSTETITVQRLEAPSTQDPWFINLRSSLVLKAEKREVKEVLLLELGEILAEERPWYHEIEQYCKDGTFPEEAKAEDRRAICRTALRYTIVGEVLYRRALNGMLLRCLSDEEAWKEVYPGNGYRLVNANGEELSHPWNRIYLKRFYP</sequence>
<organism evidence="1 2">
    <name type="scientific">Colocasia esculenta</name>
    <name type="common">Wild taro</name>
    <name type="synonym">Arum esculentum</name>
    <dbReference type="NCBI Taxonomy" id="4460"/>
    <lineage>
        <taxon>Eukaryota</taxon>
        <taxon>Viridiplantae</taxon>
        <taxon>Streptophyta</taxon>
        <taxon>Embryophyta</taxon>
        <taxon>Tracheophyta</taxon>
        <taxon>Spermatophyta</taxon>
        <taxon>Magnoliopsida</taxon>
        <taxon>Liliopsida</taxon>
        <taxon>Araceae</taxon>
        <taxon>Aroideae</taxon>
        <taxon>Colocasieae</taxon>
        <taxon>Colocasia</taxon>
    </lineage>
</organism>
<evidence type="ECO:0000313" key="2">
    <source>
        <dbReference type="Proteomes" id="UP000652761"/>
    </source>
</evidence>
<keyword evidence="2" id="KW-1185">Reference proteome</keyword>
<dbReference type="PANTHER" id="PTHR48475">
    <property type="entry name" value="RIBONUCLEASE H"/>
    <property type="match status" value="1"/>
</dbReference>
<evidence type="ECO:0000313" key="1">
    <source>
        <dbReference type="EMBL" id="MQL86078.1"/>
    </source>
</evidence>